<feature type="transmembrane region" description="Helical" evidence="9">
    <location>
        <begin position="251"/>
        <end position="276"/>
    </location>
</feature>
<dbReference type="RefSeq" id="WP_021016560.1">
    <property type="nucleotide sequence ID" value="NZ_CP025084.1"/>
</dbReference>
<accession>A0A2I5T6R4</accession>
<feature type="transmembrane region" description="Helical" evidence="9">
    <location>
        <begin position="108"/>
        <end position="127"/>
    </location>
</feature>
<feature type="transmembrane region" description="Helical" evidence="9">
    <location>
        <begin position="160"/>
        <end position="182"/>
    </location>
</feature>
<evidence type="ECO:0000313" key="13">
    <source>
        <dbReference type="Proteomes" id="UP000233778"/>
    </source>
</evidence>
<dbReference type="GO" id="GO:0033214">
    <property type="term" value="P:siderophore-iron import into cell"/>
    <property type="evidence" value="ECO:0007669"/>
    <property type="project" value="TreeGrafter"/>
</dbReference>
<dbReference type="EMBL" id="CP025085">
    <property type="protein sequence ID" value="AUH00259.1"/>
    <property type="molecule type" value="Genomic_DNA"/>
</dbReference>
<keyword evidence="6 9" id="KW-1133">Transmembrane helix</keyword>
<evidence type="ECO:0000256" key="5">
    <source>
        <dbReference type="ARBA" id="ARBA00022692"/>
    </source>
</evidence>
<dbReference type="Proteomes" id="UP000233778">
    <property type="component" value="Chromosome"/>
</dbReference>
<evidence type="ECO:0000256" key="6">
    <source>
        <dbReference type="ARBA" id="ARBA00022989"/>
    </source>
</evidence>
<evidence type="ECO:0000313" key="11">
    <source>
        <dbReference type="EMBL" id="AUH04579.1"/>
    </source>
</evidence>
<dbReference type="KEGG" id="sera:Ser39006_010865"/>
<dbReference type="GO" id="GO:0042935">
    <property type="term" value="P:achromobactin transport"/>
    <property type="evidence" value="ECO:0007669"/>
    <property type="project" value="UniProtKB-ARBA"/>
</dbReference>
<evidence type="ECO:0000256" key="4">
    <source>
        <dbReference type="ARBA" id="ARBA00022475"/>
    </source>
</evidence>
<comment type="function">
    <text evidence="8">Part of the binding-protein-dependent transport system CbrABCD for uptake of the siderophore achromobactin. Probably responsible for the translocation of the substrate across the membrane.</text>
</comment>
<feature type="transmembrane region" description="Helical" evidence="9">
    <location>
        <begin position="288"/>
        <end position="307"/>
    </location>
</feature>
<comment type="similarity">
    <text evidence="2">Belongs to the binding-protein-dependent transport system permease family. FecCD subfamily.</text>
</comment>
<feature type="transmembrane region" description="Helical" evidence="9">
    <location>
        <begin position="24"/>
        <end position="47"/>
    </location>
</feature>
<gene>
    <name evidence="10" type="ORF">CWC46_10860</name>
    <name evidence="11" type="ORF">Ser39006_010865</name>
</gene>
<organism evidence="11 12">
    <name type="scientific">Serratia sp. (strain ATCC 39006)</name>
    <name type="common">Prodigiosinella confusarubida</name>
    <dbReference type="NCBI Taxonomy" id="104623"/>
    <lineage>
        <taxon>Bacteria</taxon>
        <taxon>Pseudomonadati</taxon>
        <taxon>Pseudomonadota</taxon>
        <taxon>Gammaproteobacteria</taxon>
        <taxon>Enterobacterales</taxon>
        <taxon>Pectobacteriaceae</taxon>
        <taxon>Prodigiosinella</taxon>
    </lineage>
</organism>
<comment type="subcellular location">
    <subcellularLocation>
        <location evidence="1">Cell membrane</location>
        <topology evidence="1">Multi-pass membrane protein</topology>
    </subcellularLocation>
</comment>
<reference evidence="11" key="2">
    <citation type="submission" date="2013-09" db="EMBL/GenBank/DDBJ databases">
        <authorList>
            <person name="Wang G."/>
            <person name="Yang Y."/>
            <person name="Su Y."/>
        </authorList>
    </citation>
    <scope>NUCLEOTIDE SEQUENCE</scope>
    <source>
        <strain evidence="11">ATCC 39006</strain>
    </source>
</reference>
<name>A0A2I5T6R4_SERS3</name>
<dbReference type="Proteomes" id="UP000017700">
    <property type="component" value="Chromosome"/>
</dbReference>
<proteinExistence type="inferred from homology"/>
<dbReference type="NCBIfam" id="NF007759">
    <property type="entry name" value="PRK10440.1"/>
    <property type="match status" value="1"/>
</dbReference>
<dbReference type="PANTHER" id="PTHR30472">
    <property type="entry name" value="FERRIC ENTEROBACTIN TRANSPORT SYSTEM PERMEASE PROTEIN"/>
    <property type="match status" value="1"/>
</dbReference>
<feature type="transmembrane region" description="Helical" evidence="9">
    <location>
        <begin position="133"/>
        <end position="153"/>
    </location>
</feature>
<evidence type="ECO:0000256" key="3">
    <source>
        <dbReference type="ARBA" id="ARBA00022448"/>
    </source>
</evidence>
<dbReference type="InterPro" id="IPR037294">
    <property type="entry name" value="ABC_BtuC-like"/>
</dbReference>
<protein>
    <submittedName>
        <fullName evidence="11">Iron ABC transporter permease</fullName>
    </submittedName>
</protein>
<dbReference type="CDD" id="cd06550">
    <property type="entry name" value="TM_ABC_iron-siderophores_like"/>
    <property type="match status" value="1"/>
</dbReference>
<feature type="transmembrane region" description="Helical" evidence="9">
    <location>
        <begin position="319"/>
        <end position="339"/>
    </location>
</feature>
<keyword evidence="5 9" id="KW-0812">Transmembrane</keyword>
<keyword evidence="7 9" id="KW-0472">Membrane</keyword>
<dbReference type="Pfam" id="PF01032">
    <property type="entry name" value="FecCD"/>
    <property type="match status" value="1"/>
</dbReference>
<dbReference type="OrthoDB" id="9055647at2"/>
<keyword evidence="4" id="KW-1003">Cell membrane</keyword>
<keyword evidence="3" id="KW-0813">Transport</keyword>
<evidence type="ECO:0000256" key="1">
    <source>
        <dbReference type="ARBA" id="ARBA00004651"/>
    </source>
</evidence>
<evidence type="ECO:0000256" key="7">
    <source>
        <dbReference type="ARBA" id="ARBA00023136"/>
    </source>
</evidence>
<reference evidence="10 13" key="3">
    <citation type="submission" date="2017-11" db="EMBL/GenBank/DDBJ databases">
        <title>Complete genome sequence of Serratia sp. ATCC 39006 LacA.</title>
        <authorList>
            <person name="Hampton H.G."/>
            <person name="Jackson S.A."/>
            <person name="Jauregui R."/>
            <person name="Poulter G.T.M."/>
            <person name="Salmond G.P.C."/>
            <person name="Fineran P.C."/>
        </authorList>
    </citation>
    <scope>NUCLEOTIDE SEQUENCE [LARGE SCALE GENOMIC DNA]</scope>
    <source>
        <strain evidence="10 13">ATCC 39006</strain>
    </source>
</reference>
<dbReference type="GO" id="GO:0005886">
    <property type="term" value="C:plasma membrane"/>
    <property type="evidence" value="ECO:0007669"/>
    <property type="project" value="UniProtKB-SubCell"/>
</dbReference>
<dbReference type="PANTHER" id="PTHR30472:SF24">
    <property type="entry name" value="FERRIC ENTEROBACTIN TRANSPORT SYSTEM PERMEASE PROTEIN FEPG"/>
    <property type="match status" value="1"/>
</dbReference>
<dbReference type="Gene3D" id="1.10.3470.10">
    <property type="entry name" value="ABC transporter involved in vitamin B12 uptake, BtuC"/>
    <property type="match status" value="1"/>
</dbReference>
<dbReference type="KEGG" id="serq:CWC46_10860"/>
<dbReference type="FunFam" id="1.10.3470.10:FF:000001">
    <property type="entry name" value="Vitamin B12 ABC transporter permease BtuC"/>
    <property type="match status" value="1"/>
</dbReference>
<dbReference type="AlphaFoldDB" id="A0A2I5T6R4"/>
<evidence type="ECO:0000313" key="10">
    <source>
        <dbReference type="EMBL" id="AUH00259.1"/>
    </source>
</evidence>
<evidence type="ECO:0000313" key="12">
    <source>
        <dbReference type="Proteomes" id="UP000017700"/>
    </source>
</evidence>
<evidence type="ECO:0000256" key="9">
    <source>
        <dbReference type="SAM" id="Phobius"/>
    </source>
</evidence>
<dbReference type="GO" id="GO:0022857">
    <property type="term" value="F:transmembrane transporter activity"/>
    <property type="evidence" value="ECO:0007669"/>
    <property type="project" value="InterPro"/>
</dbReference>
<sequence>MIAKALYFSTPRDIICGRLSKRVLLINSLLILLSLLLMTVAISYGTLQLSPLQVWRAFAGQGEPGIITVITQWRAPRAVMALLLGAGLGISGGIFQSIIRNPLGSPDVVGFSTGAYTGALTTIILLNGSYYQISGGAVLGGMITAVLVYLLAWRDGIVGFRLIIVGIAIGAILTAFNTWLIITGSLEHAMTAALWGAGTLNGITWTKSQPALLLVPLATIAALLMAKRLQLLEMGDDSARALGVNAEASRLCLMLSGIILTAVVTATAGPISFIALASPQIARRLTRASSIPLFSAAMIGAILLLSADIVAQHAFTNMQLPVGAVTVSIGGIYLIWLLIRESRH</sequence>
<feature type="transmembrane region" description="Helical" evidence="9">
    <location>
        <begin position="78"/>
        <end position="96"/>
    </location>
</feature>
<dbReference type="STRING" id="104623.Ser39006_03298"/>
<evidence type="ECO:0000256" key="2">
    <source>
        <dbReference type="ARBA" id="ARBA00007935"/>
    </source>
</evidence>
<reference evidence="11" key="4">
    <citation type="submission" date="2017-11" db="EMBL/GenBank/DDBJ databases">
        <title>Complete genome sequence of Serratia sp. ATCC 39006.</title>
        <authorList>
            <person name="Hampton H.G."/>
            <person name="Jackson S.A."/>
            <person name="Jauregui R."/>
            <person name="Poulter G.T.M."/>
            <person name="Salmond G.P.C."/>
            <person name="Fineran P.C."/>
        </authorList>
    </citation>
    <scope>NUCLEOTIDE SEQUENCE</scope>
    <source>
        <strain evidence="11">ATCC 39006</strain>
    </source>
</reference>
<reference evidence="11 12" key="1">
    <citation type="journal article" date="2013" name="Genome Announc.">
        <title>Draft genome sequence of Serratia sp. strain ATCC 39006, a model bacterium for analysis of the biosynthesis and regulation of prodigiosin, a carbapenem, and gas vesicles.</title>
        <authorList>
            <person name="Fineran P.C."/>
            <person name="Iglesias Cans M.C."/>
            <person name="Ramsay J.P."/>
            <person name="Wilf N.M."/>
            <person name="Cossyleon D."/>
            <person name="McNeil M.B."/>
            <person name="Williamson N.R."/>
            <person name="Monson R.E."/>
            <person name="Becher S.A."/>
            <person name="Stanton J.A."/>
            <person name="Brugger K."/>
            <person name="Brown S.D."/>
            <person name="Salmond G.P."/>
        </authorList>
    </citation>
    <scope>NUCLEOTIDE SEQUENCE [LARGE SCALE GENOMIC DNA]</scope>
    <source>
        <strain evidence="11">ATCC 39006</strain>
        <strain evidence="12">ATCC 39006 / SC 11482</strain>
    </source>
</reference>
<dbReference type="InterPro" id="IPR000522">
    <property type="entry name" value="ABC_transptr_permease_BtuC"/>
</dbReference>
<keyword evidence="12" id="KW-1185">Reference proteome</keyword>
<dbReference type="EMBL" id="CP025084">
    <property type="protein sequence ID" value="AUH04579.1"/>
    <property type="molecule type" value="Genomic_DNA"/>
</dbReference>
<dbReference type="SUPFAM" id="SSF81345">
    <property type="entry name" value="ABC transporter involved in vitamin B12 uptake, BtuC"/>
    <property type="match status" value="1"/>
</dbReference>
<evidence type="ECO:0000256" key="8">
    <source>
        <dbReference type="ARBA" id="ARBA00053987"/>
    </source>
</evidence>